<dbReference type="EMBL" id="JQOF01000071">
    <property type="protein sequence ID" value="KGA39066.1"/>
    <property type="molecule type" value="Genomic_DNA"/>
</dbReference>
<protein>
    <submittedName>
        <fullName evidence="1">Uncharacterized protein</fullName>
    </submittedName>
</protein>
<sequence>MKNFLENVGNASTSVSFNGKHIGYNVNAVAYSNGDKIIIDLETNGAKWRQAQSVVMTQDEYEEFCQPHGRQLFIRGIELFHGAEVMLGGSNE</sequence>
<comment type="caution">
    <text evidence="1">The sequence shown here is derived from an EMBL/GenBank/DDBJ whole genome shotgun (WGS) entry which is preliminary data.</text>
</comment>
<name>A0ABR4VIA6_9GAMM</name>
<evidence type="ECO:0000313" key="1">
    <source>
        <dbReference type="EMBL" id="KGA39066.1"/>
    </source>
</evidence>
<organism evidence="1 2">
    <name type="scientific">Pectobacterium odoriferum</name>
    <dbReference type="NCBI Taxonomy" id="78398"/>
    <lineage>
        <taxon>Bacteria</taxon>
        <taxon>Pseudomonadati</taxon>
        <taxon>Pseudomonadota</taxon>
        <taxon>Gammaproteobacteria</taxon>
        <taxon>Enterobacterales</taxon>
        <taxon>Pectobacteriaceae</taxon>
        <taxon>Pectobacterium</taxon>
    </lineage>
</organism>
<proteinExistence type="predicted"/>
<keyword evidence="2" id="KW-1185">Reference proteome</keyword>
<dbReference type="Proteomes" id="UP000029447">
    <property type="component" value="Unassembled WGS sequence"/>
</dbReference>
<accession>A0ABR4VIA6</accession>
<reference evidence="1 2" key="1">
    <citation type="submission" date="2014-08" db="EMBL/GenBank/DDBJ databases">
        <title>Genome sequences of NCPPB Pectobacterium isolates.</title>
        <authorList>
            <person name="Glover R.H."/>
            <person name="Sapp M."/>
            <person name="Elphinstone J."/>
        </authorList>
    </citation>
    <scope>NUCLEOTIDE SEQUENCE [LARGE SCALE GENOMIC DNA]</scope>
    <source>
        <strain evidence="1 2">NCPPB3841</strain>
    </source>
</reference>
<evidence type="ECO:0000313" key="2">
    <source>
        <dbReference type="Proteomes" id="UP000029447"/>
    </source>
</evidence>
<dbReference type="RefSeq" id="WP_044209706.1">
    <property type="nucleotide sequence ID" value="NZ_JQOF01000071.1"/>
</dbReference>
<gene>
    <name evidence="1" type="ORF">KU75_24850</name>
</gene>